<dbReference type="EMBL" id="CP114280">
    <property type="protein sequence ID" value="WFN56392.1"/>
    <property type="molecule type" value="Genomic_DNA"/>
</dbReference>
<evidence type="ECO:0000313" key="17">
    <source>
        <dbReference type="Proteomes" id="UP001219630"/>
    </source>
</evidence>
<evidence type="ECO:0000256" key="11">
    <source>
        <dbReference type="ARBA" id="ARBA00038416"/>
    </source>
</evidence>
<evidence type="ECO:0000256" key="3">
    <source>
        <dbReference type="ARBA" id="ARBA00022448"/>
    </source>
</evidence>
<dbReference type="PROSITE" id="PS00211">
    <property type="entry name" value="ABC_TRANSPORTER_1"/>
    <property type="match status" value="1"/>
</dbReference>
<dbReference type="PANTHER" id="PTHR43776:SF15">
    <property type="entry name" value="GLUTATHIONE IMPORT ATP-BINDING PROTEIN GSIA"/>
    <property type="match status" value="1"/>
</dbReference>
<keyword evidence="7 16" id="KW-0067">ATP-binding</keyword>
<evidence type="ECO:0000256" key="8">
    <source>
        <dbReference type="ARBA" id="ARBA00022967"/>
    </source>
</evidence>
<keyword evidence="4" id="KW-1003">Cell membrane</keyword>
<dbReference type="InterPro" id="IPR003593">
    <property type="entry name" value="AAA+_ATPase"/>
</dbReference>
<dbReference type="RefSeq" id="WP_125259185.1">
    <property type="nucleotide sequence ID" value="NZ_CP114280.1"/>
</dbReference>
<keyword evidence="6" id="KW-0547">Nucleotide-binding</keyword>
<accession>A0ABY8G8Y3</accession>
<comment type="similarity">
    <text evidence="11">Belongs to the ABC transporter superfamily. Glutathione importer (TC 3.A.1.5.11) family.</text>
</comment>
<comment type="catalytic activity">
    <reaction evidence="14">
        <text>glutathione(out) + ATP + H2O = glutathione(in) + ADP + phosphate + H(+)</text>
        <dbReference type="Rhea" id="RHEA:29791"/>
        <dbReference type="ChEBI" id="CHEBI:15377"/>
        <dbReference type="ChEBI" id="CHEBI:15378"/>
        <dbReference type="ChEBI" id="CHEBI:30616"/>
        <dbReference type="ChEBI" id="CHEBI:43474"/>
        <dbReference type="ChEBI" id="CHEBI:57925"/>
        <dbReference type="ChEBI" id="CHEBI:456216"/>
        <dbReference type="EC" id="7.4.2.10"/>
    </reaction>
</comment>
<evidence type="ECO:0000256" key="9">
    <source>
        <dbReference type="ARBA" id="ARBA00023136"/>
    </source>
</evidence>
<dbReference type="InterPro" id="IPR003439">
    <property type="entry name" value="ABC_transporter-like_ATP-bd"/>
</dbReference>
<dbReference type="Proteomes" id="UP001219630">
    <property type="component" value="Chromosome"/>
</dbReference>
<keyword evidence="8" id="KW-1278">Translocase</keyword>
<comment type="function">
    <text evidence="10">Part of the ABC transporter complex GsiABCD involved in glutathione import. Responsible for energy coupling to the transport system.</text>
</comment>
<dbReference type="PROSITE" id="PS50893">
    <property type="entry name" value="ABC_TRANSPORTER_2"/>
    <property type="match status" value="1"/>
</dbReference>
<evidence type="ECO:0000256" key="10">
    <source>
        <dbReference type="ARBA" id="ARBA00037530"/>
    </source>
</evidence>
<dbReference type="SMART" id="SM00382">
    <property type="entry name" value="AAA"/>
    <property type="match status" value="1"/>
</dbReference>
<dbReference type="InterPro" id="IPR017871">
    <property type="entry name" value="ABC_transporter-like_CS"/>
</dbReference>
<evidence type="ECO:0000256" key="6">
    <source>
        <dbReference type="ARBA" id="ARBA00022741"/>
    </source>
</evidence>
<dbReference type="GO" id="GO:0005524">
    <property type="term" value="F:ATP binding"/>
    <property type="evidence" value="ECO:0007669"/>
    <property type="project" value="UniProtKB-KW"/>
</dbReference>
<name>A0ABY8G8Y3_9GAMM</name>
<dbReference type="EC" id="7.4.2.10" evidence="12"/>
<dbReference type="SUPFAM" id="SSF52540">
    <property type="entry name" value="P-loop containing nucleoside triphosphate hydrolases"/>
    <property type="match status" value="1"/>
</dbReference>
<dbReference type="InterPro" id="IPR027417">
    <property type="entry name" value="P-loop_NTPase"/>
</dbReference>
<evidence type="ECO:0000256" key="14">
    <source>
        <dbReference type="ARBA" id="ARBA00047640"/>
    </source>
</evidence>
<dbReference type="InterPro" id="IPR050319">
    <property type="entry name" value="ABC_transp_ATP-bind"/>
</dbReference>
<evidence type="ECO:0000259" key="15">
    <source>
        <dbReference type="PROSITE" id="PS50893"/>
    </source>
</evidence>
<evidence type="ECO:0000256" key="1">
    <source>
        <dbReference type="ARBA" id="ARBA00004417"/>
    </source>
</evidence>
<evidence type="ECO:0000256" key="4">
    <source>
        <dbReference type="ARBA" id="ARBA00022475"/>
    </source>
</evidence>
<protein>
    <recommendedName>
        <fullName evidence="13">Glutathione import ATP-binding protein GsiA</fullName>
        <ecNumber evidence="12">7.4.2.10</ecNumber>
    </recommendedName>
</protein>
<evidence type="ECO:0000256" key="12">
    <source>
        <dbReference type="ARBA" id="ARBA00039050"/>
    </source>
</evidence>
<evidence type="ECO:0000256" key="13">
    <source>
        <dbReference type="ARBA" id="ARBA00041187"/>
    </source>
</evidence>
<comment type="subcellular location">
    <subcellularLocation>
        <location evidence="1">Cell inner membrane</location>
        <topology evidence="1">Peripheral membrane protein</topology>
    </subcellularLocation>
</comment>
<reference evidence="16 17" key="1">
    <citation type="submission" date="2022-12" db="EMBL/GenBank/DDBJ databases">
        <title>Complete genome sequencing of Dickeya lacustris type strain LMG30899.</title>
        <authorList>
            <person name="Dobhal S."/>
            <person name="Arizala D."/>
            <person name="Arif M."/>
        </authorList>
    </citation>
    <scope>NUCLEOTIDE SEQUENCE [LARGE SCALE GENOMIC DNA]</scope>
    <source>
        <strain evidence="16 17">LMG30899</strain>
    </source>
</reference>
<dbReference type="Pfam" id="PF00005">
    <property type="entry name" value="ABC_tran"/>
    <property type="match status" value="1"/>
</dbReference>
<keyword evidence="17" id="KW-1185">Reference proteome</keyword>
<evidence type="ECO:0000256" key="2">
    <source>
        <dbReference type="ARBA" id="ARBA00011469"/>
    </source>
</evidence>
<evidence type="ECO:0000256" key="5">
    <source>
        <dbReference type="ARBA" id="ARBA00022519"/>
    </source>
</evidence>
<proteinExistence type="inferred from homology"/>
<evidence type="ECO:0000256" key="7">
    <source>
        <dbReference type="ARBA" id="ARBA00022840"/>
    </source>
</evidence>
<dbReference type="Gene3D" id="3.40.50.300">
    <property type="entry name" value="P-loop containing nucleotide triphosphate hydrolases"/>
    <property type="match status" value="1"/>
</dbReference>
<comment type="subunit">
    <text evidence="2">The complex is composed of two ATP-binding proteins (GsiA), two transmembrane proteins (GsiC and GsiD) and a solute-binding protein (GsiB).</text>
</comment>
<dbReference type="PANTHER" id="PTHR43776">
    <property type="entry name" value="TRANSPORT ATP-BINDING PROTEIN"/>
    <property type="match status" value="1"/>
</dbReference>
<keyword evidence="5" id="KW-0997">Cell inner membrane</keyword>
<keyword evidence="9" id="KW-0472">Membrane</keyword>
<evidence type="ECO:0000313" key="16">
    <source>
        <dbReference type="EMBL" id="WFN56392.1"/>
    </source>
</evidence>
<feature type="domain" description="ABC transporter" evidence="15">
    <location>
        <begin position="7"/>
        <end position="227"/>
    </location>
</feature>
<sequence length="227" mass="24517">MNNVLAVTAQHLCVAYGEHGKRHPIIHDASFSLAQGACLGVAGASGSGKSSLLWTLAGLNACWSGALTLLGCPITPGRPFAAPLRYRVQMVFQEPCASLHPRYSVYKTLSEPLKRQGEMDIDGQIGQLAEMLGLPVSLLARYPHQLSGGQCQRVALLRALLLRPTLLLLDEATSALDTLGQAQVLNVLSTLREQEGLTIILVSHDCHVVQHMCDQLLWLKNGRLQPG</sequence>
<organism evidence="16 17">
    <name type="scientific">Dickeya lacustris</name>
    <dbReference type="NCBI Taxonomy" id="2259638"/>
    <lineage>
        <taxon>Bacteria</taxon>
        <taxon>Pseudomonadati</taxon>
        <taxon>Pseudomonadota</taxon>
        <taxon>Gammaproteobacteria</taxon>
        <taxon>Enterobacterales</taxon>
        <taxon>Pectobacteriaceae</taxon>
        <taxon>Dickeya</taxon>
    </lineage>
</organism>
<gene>
    <name evidence="16" type="ORF">O1Q98_03550</name>
</gene>
<keyword evidence="3" id="KW-0813">Transport</keyword>